<evidence type="ECO:0000256" key="4">
    <source>
        <dbReference type="ARBA" id="ARBA00023014"/>
    </source>
</evidence>
<dbReference type="Gene3D" id="3.20.20.70">
    <property type="entry name" value="Aldolase class I"/>
    <property type="match status" value="1"/>
</dbReference>
<evidence type="ECO:0000256" key="1">
    <source>
        <dbReference type="ARBA" id="ARBA00022691"/>
    </source>
</evidence>
<keyword evidence="7" id="KW-1185">Reference proteome</keyword>
<dbReference type="OrthoDB" id="9810775at2"/>
<protein>
    <recommendedName>
        <fullName evidence="5">Radical SAM core domain-containing protein</fullName>
    </recommendedName>
</protein>
<dbReference type="PANTHER" id="PTHR11228:SF7">
    <property type="entry name" value="PQQA PEPTIDE CYCLASE"/>
    <property type="match status" value="1"/>
</dbReference>
<evidence type="ECO:0000313" key="7">
    <source>
        <dbReference type="Proteomes" id="UP000095255"/>
    </source>
</evidence>
<evidence type="ECO:0000313" key="6">
    <source>
        <dbReference type="EMBL" id="OEH84162.1"/>
    </source>
</evidence>
<keyword evidence="2" id="KW-0479">Metal-binding</keyword>
<dbReference type="SUPFAM" id="SSF102114">
    <property type="entry name" value="Radical SAM enzymes"/>
    <property type="match status" value="1"/>
</dbReference>
<organism evidence="6 7">
    <name type="scientific">Desulfuribacillus stibiiarsenatis</name>
    <dbReference type="NCBI Taxonomy" id="1390249"/>
    <lineage>
        <taxon>Bacteria</taxon>
        <taxon>Bacillati</taxon>
        <taxon>Bacillota</taxon>
        <taxon>Desulfuribacillia</taxon>
        <taxon>Desulfuribacillales</taxon>
        <taxon>Desulfuribacillaceae</taxon>
        <taxon>Desulfuribacillus</taxon>
    </lineage>
</organism>
<keyword evidence="1" id="KW-0949">S-adenosyl-L-methionine</keyword>
<name>A0A1E5L1Y0_9FIRM</name>
<dbReference type="InterPro" id="IPR013785">
    <property type="entry name" value="Aldolase_TIM"/>
</dbReference>
<dbReference type="InterPro" id="IPR050377">
    <property type="entry name" value="Radical_SAM_PqqE_MftC-like"/>
</dbReference>
<dbReference type="SFLD" id="SFLDS00029">
    <property type="entry name" value="Radical_SAM"/>
    <property type="match status" value="1"/>
</dbReference>
<feature type="domain" description="Radical SAM core" evidence="5">
    <location>
        <begin position="22"/>
        <end position="158"/>
    </location>
</feature>
<evidence type="ECO:0000259" key="5">
    <source>
        <dbReference type="Pfam" id="PF04055"/>
    </source>
</evidence>
<dbReference type="GO" id="GO:0051536">
    <property type="term" value="F:iron-sulfur cluster binding"/>
    <property type="evidence" value="ECO:0007669"/>
    <property type="project" value="UniProtKB-KW"/>
</dbReference>
<accession>A0A1E5L1Y0</accession>
<comment type="caution">
    <text evidence="6">The sequence shown here is derived from an EMBL/GenBank/DDBJ whole genome shotgun (WGS) entry which is preliminary data.</text>
</comment>
<sequence>MQVKNTLYTTQLNSLKELWLHVTYQCNLTCTHCLFSCSPTSEANELSLDAAISHVENALSIGIEKLYITGGEPFMWSKLESFLTWYYKIPRAPLTILTNGTLIDDSKAAFLAKFHKQGLQLRISLECYLKENNDAVRGQGSFIKTTSAIRTLNSYGIYPWIAFTDKSNSASCCNKELETAFKNTLSEQHSIRIAGLKIISAYSKGRFAVSANHSSSFTSSPFEMNPNVSGLQCGYGLTVCAEGIAPCPILVDNKDVLHQGDLQDLIGNPINLNHSCCENCLTSGTTCGQ</sequence>
<keyword evidence="4" id="KW-0411">Iron-sulfur</keyword>
<dbReference type="PANTHER" id="PTHR11228">
    <property type="entry name" value="RADICAL SAM DOMAIN PROTEIN"/>
    <property type="match status" value="1"/>
</dbReference>
<dbReference type="Pfam" id="PF04055">
    <property type="entry name" value="Radical_SAM"/>
    <property type="match status" value="1"/>
</dbReference>
<dbReference type="SFLD" id="SFLDG01067">
    <property type="entry name" value="SPASM/twitch_domain_containing"/>
    <property type="match status" value="1"/>
</dbReference>
<keyword evidence="3" id="KW-0408">Iron</keyword>
<gene>
    <name evidence="6" type="ORF">BHU72_12200</name>
</gene>
<evidence type="ECO:0000256" key="2">
    <source>
        <dbReference type="ARBA" id="ARBA00022723"/>
    </source>
</evidence>
<dbReference type="GO" id="GO:0046872">
    <property type="term" value="F:metal ion binding"/>
    <property type="evidence" value="ECO:0007669"/>
    <property type="project" value="UniProtKB-KW"/>
</dbReference>
<dbReference type="CDD" id="cd01335">
    <property type="entry name" value="Radical_SAM"/>
    <property type="match status" value="1"/>
</dbReference>
<dbReference type="GO" id="GO:0003824">
    <property type="term" value="F:catalytic activity"/>
    <property type="evidence" value="ECO:0007669"/>
    <property type="project" value="InterPro"/>
</dbReference>
<dbReference type="STRING" id="1390249.BHU72_12200"/>
<dbReference type="AlphaFoldDB" id="A0A1E5L1Y0"/>
<reference evidence="6 7" key="1">
    <citation type="submission" date="2016-09" db="EMBL/GenBank/DDBJ databases">
        <title>Desulfuribacillus arsenicus sp. nov., an obligately anaerobic, dissimilatory arsenic- and antimonate-reducing bacterium isolated from anoxic sediments.</title>
        <authorList>
            <person name="Abin C.A."/>
            <person name="Hollibaugh J.T."/>
        </authorList>
    </citation>
    <scope>NUCLEOTIDE SEQUENCE [LARGE SCALE GENOMIC DNA]</scope>
    <source>
        <strain evidence="6 7">MLFW-2</strain>
    </source>
</reference>
<dbReference type="EMBL" id="MJAT01000040">
    <property type="protein sequence ID" value="OEH84162.1"/>
    <property type="molecule type" value="Genomic_DNA"/>
</dbReference>
<dbReference type="RefSeq" id="WP_069703399.1">
    <property type="nucleotide sequence ID" value="NZ_MJAT01000040.1"/>
</dbReference>
<dbReference type="InterPro" id="IPR058240">
    <property type="entry name" value="rSAM_sf"/>
</dbReference>
<dbReference type="InterPro" id="IPR007197">
    <property type="entry name" value="rSAM"/>
</dbReference>
<dbReference type="Proteomes" id="UP000095255">
    <property type="component" value="Unassembled WGS sequence"/>
</dbReference>
<evidence type="ECO:0000256" key="3">
    <source>
        <dbReference type="ARBA" id="ARBA00023004"/>
    </source>
</evidence>
<proteinExistence type="predicted"/>